<reference evidence="1" key="1">
    <citation type="journal article" date="2020" name="Nature">
        <title>Giant virus diversity and host interactions through global metagenomics.</title>
        <authorList>
            <person name="Schulz F."/>
            <person name="Roux S."/>
            <person name="Paez-Espino D."/>
            <person name="Jungbluth S."/>
            <person name="Walsh D.A."/>
            <person name="Denef V.J."/>
            <person name="McMahon K.D."/>
            <person name="Konstantinidis K.T."/>
            <person name="Eloe-Fadrosh E.A."/>
            <person name="Kyrpides N.C."/>
            <person name="Woyke T."/>
        </authorList>
    </citation>
    <scope>NUCLEOTIDE SEQUENCE</scope>
    <source>
        <strain evidence="1">GVMAG-M-3300023179-27</strain>
    </source>
</reference>
<organism evidence="1">
    <name type="scientific">viral metagenome</name>
    <dbReference type="NCBI Taxonomy" id="1070528"/>
    <lineage>
        <taxon>unclassified sequences</taxon>
        <taxon>metagenomes</taxon>
        <taxon>organismal metagenomes</taxon>
    </lineage>
</organism>
<accession>A0A6C0EA38</accession>
<evidence type="ECO:0000313" key="1">
    <source>
        <dbReference type="EMBL" id="QHT25688.1"/>
    </source>
</evidence>
<sequence>MTGKMEVIKSKTTDSIFYSSDEKHISSSDDNTDVASDISDEDKLSRNYISKNLTNGAYLKTINTYEKNIPKYEILYDKNKKSLRVMFHWDYDGYLISFGTINEIGYDGVVTYYKNGNIETECTYKNNVLDGIFKIYDNGELISEYNYKNGLLDGSFKLLKNGKPTHTGTYKNGGLTSIRKI</sequence>
<evidence type="ECO:0008006" key="2">
    <source>
        <dbReference type="Google" id="ProtNLM"/>
    </source>
</evidence>
<name>A0A6C0EA38_9ZZZZ</name>
<dbReference type="SUPFAM" id="SSF82185">
    <property type="entry name" value="Histone H3 K4-specific methyltransferase SET7/9 N-terminal domain"/>
    <property type="match status" value="1"/>
</dbReference>
<dbReference type="Gene3D" id="2.20.110.10">
    <property type="entry name" value="Histone H3 K4-specific methyltransferase SET7/9 N-terminal domain"/>
    <property type="match status" value="1"/>
</dbReference>
<dbReference type="EMBL" id="MN739774">
    <property type="protein sequence ID" value="QHT25688.1"/>
    <property type="molecule type" value="Genomic_DNA"/>
</dbReference>
<proteinExistence type="predicted"/>
<protein>
    <recommendedName>
        <fullName evidence="2">MORN repeat protein</fullName>
    </recommendedName>
</protein>
<dbReference type="AlphaFoldDB" id="A0A6C0EA38"/>